<accession>K1TU51</accession>
<keyword evidence="1" id="KW-0687">Ribonucleoprotein</keyword>
<keyword evidence="1" id="KW-0689">Ribosomal protein</keyword>
<reference evidence="1" key="1">
    <citation type="journal article" date="2013" name="Environ. Microbiol.">
        <title>Microbiota from the distal guts of lean and obese adolescents exhibit partial functional redundancy besides clear differences in community structure.</title>
        <authorList>
            <person name="Ferrer M."/>
            <person name="Ruiz A."/>
            <person name="Lanza F."/>
            <person name="Haange S.B."/>
            <person name="Oberbach A."/>
            <person name="Till H."/>
            <person name="Bargiela R."/>
            <person name="Campoy C."/>
            <person name="Segura M.T."/>
            <person name="Richter M."/>
            <person name="von Bergen M."/>
            <person name="Seifert J."/>
            <person name="Suarez A."/>
        </authorList>
    </citation>
    <scope>NUCLEOTIDE SEQUENCE</scope>
</reference>
<evidence type="ECO:0000313" key="1">
    <source>
        <dbReference type="EMBL" id="EKC69715.1"/>
    </source>
</evidence>
<name>K1TU51_9ZZZZ</name>
<protein>
    <submittedName>
        <fullName evidence="1">Ribosomal protein S1</fullName>
    </submittedName>
</protein>
<dbReference type="EMBL" id="AJWZ01002889">
    <property type="protein sequence ID" value="EKC69715.1"/>
    <property type="molecule type" value="Genomic_DNA"/>
</dbReference>
<dbReference type="AlphaFoldDB" id="K1TU51"/>
<feature type="non-terminal residue" evidence="1">
    <location>
        <position position="65"/>
    </location>
</feature>
<gene>
    <name evidence="1" type="ORF">OBE_04274</name>
</gene>
<proteinExistence type="predicted"/>
<dbReference type="GO" id="GO:0005840">
    <property type="term" value="C:ribosome"/>
    <property type="evidence" value="ECO:0007669"/>
    <property type="project" value="UniProtKB-KW"/>
</dbReference>
<sequence length="65" mass="7166">MIRKDDGHGNILLSRAEANDILAWEKLAQYKEEKTVLDVKVKGIVNAGVIAYVEGIRGFIPASKL</sequence>
<comment type="caution">
    <text evidence="1">The sequence shown here is derived from an EMBL/GenBank/DDBJ whole genome shotgun (WGS) entry which is preliminary data.</text>
</comment>
<organism evidence="1">
    <name type="scientific">human gut metagenome</name>
    <dbReference type="NCBI Taxonomy" id="408170"/>
    <lineage>
        <taxon>unclassified sequences</taxon>
        <taxon>metagenomes</taxon>
        <taxon>organismal metagenomes</taxon>
    </lineage>
</organism>